<feature type="compositionally biased region" description="Low complexity" evidence="1">
    <location>
        <begin position="29"/>
        <end position="38"/>
    </location>
</feature>
<proteinExistence type="predicted"/>
<comment type="caution">
    <text evidence="3">The sequence shown here is derived from an EMBL/GenBank/DDBJ whole genome shotgun (WGS) entry which is preliminary data.</text>
</comment>
<protein>
    <recommendedName>
        <fullName evidence="2">DUF8176 domain-containing protein</fullName>
    </recommendedName>
</protein>
<reference evidence="3 4" key="1">
    <citation type="submission" date="2020-04" db="EMBL/GenBank/DDBJ databases">
        <title>MicrobeNet Type strains.</title>
        <authorList>
            <person name="Nicholson A.C."/>
        </authorList>
    </citation>
    <scope>NUCLEOTIDE SEQUENCE [LARGE SCALE GENOMIC DNA]</scope>
    <source>
        <strain evidence="3 4">DSM 45078</strain>
    </source>
</reference>
<dbReference type="InterPro" id="IPR058489">
    <property type="entry name" value="DUF8176"/>
</dbReference>
<gene>
    <name evidence="3" type="ORF">HGA13_17680</name>
</gene>
<feature type="region of interest" description="Disordered" evidence="1">
    <location>
        <begin position="98"/>
        <end position="122"/>
    </location>
</feature>
<evidence type="ECO:0000313" key="4">
    <source>
        <dbReference type="Proteomes" id="UP000565715"/>
    </source>
</evidence>
<organism evidence="3 4">
    <name type="scientific">Nocardia speluncae</name>
    <dbReference type="NCBI Taxonomy" id="419477"/>
    <lineage>
        <taxon>Bacteria</taxon>
        <taxon>Bacillati</taxon>
        <taxon>Actinomycetota</taxon>
        <taxon>Actinomycetes</taxon>
        <taxon>Mycobacteriales</taxon>
        <taxon>Nocardiaceae</taxon>
        <taxon>Nocardia</taxon>
    </lineage>
</organism>
<dbReference type="RefSeq" id="WP_068043537.1">
    <property type="nucleotide sequence ID" value="NZ_JAAXOO010000004.1"/>
</dbReference>
<dbReference type="Proteomes" id="UP000565715">
    <property type="component" value="Unassembled WGS sequence"/>
</dbReference>
<feature type="region of interest" description="Disordered" evidence="1">
    <location>
        <begin position="29"/>
        <end position="50"/>
    </location>
</feature>
<dbReference type="EMBL" id="JAAXOO010000004">
    <property type="protein sequence ID" value="NKY34887.1"/>
    <property type="molecule type" value="Genomic_DNA"/>
</dbReference>
<evidence type="ECO:0000256" key="1">
    <source>
        <dbReference type="SAM" id="MobiDB-lite"/>
    </source>
</evidence>
<feature type="domain" description="DUF8176" evidence="2">
    <location>
        <begin position="128"/>
        <end position="240"/>
    </location>
</feature>
<evidence type="ECO:0000259" key="2">
    <source>
        <dbReference type="Pfam" id="PF26527"/>
    </source>
</evidence>
<keyword evidence="4" id="KW-1185">Reference proteome</keyword>
<dbReference type="AlphaFoldDB" id="A0A846XHD2"/>
<dbReference type="Pfam" id="PF26527">
    <property type="entry name" value="DUF8176"/>
    <property type="match status" value="1"/>
</dbReference>
<accession>A0A846XHD2</accession>
<evidence type="ECO:0000313" key="3">
    <source>
        <dbReference type="EMBL" id="NKY34887.1"/>
    </source>
</evidence>
<name>A0A846XHD2_9NOCA</name>
<sequence length="242" mass="25180">MATYEHRRSGDDRQIVLDAPAATALAQWLAESSESPNPEAEERWPRPQRRAHAPVTIRAVSGGALVAALTATAMALTTALAGTDHADSAVDPPMSITAAPPPWPGDGRDRSPTVTGSSAAACGPGTLEAATVVSGPRPRRAATGAQAIAVFEAAYYHARDGLMARDVVATEAAVSDAATIQAGIDSAPPVTAYCTRIEPLTPGLYAVQITETRPDTPPRVWRQRISTAHHDGHSVITAIASE</sequence>